<dbReference type="InterPro" id="IPR037524">
    <property type="entry name" value="PA14/GLEYA"/>
</dbReference>
<feature type="chain" id="PRO_5009520096" description="PA14 domain-containing protein" evidence="2">
    <location>
        <begin position="28"/>
        <end position="577"/>
    </location>
</feature>
<evidence type="ECO:0000313" key="4">
    <source>
        <dbReference type="EMBL" id="OGE73553.1"/>
    </source>
</evidence>
<name>A0A1F5N7J6_9BACT</name>
<evidence type="ECO:0000313" key="5">
    <source>
        <dbReference type="Proteomes" id="UP000177610"/>
    </source>
</evidence>
<dbReference type="AlphaFoldDB" id="A0A1F5N7J6"/>
<dbReference type="Gene3D" id="3.90.182.10">
    <property type="entry name" value="Toxin - Anthrax Protective Antigen,domain 1"/>
    <property type="match status" value="1"/>
</dbReference>
<dbReference type="Proteomes" id="UP000177610">
    <property type="component" value="Unassembled WGS sequence"/>
</dbReference>
<organism evidence="4 5">
    <name type="scientific">Candidatus Doudnabacteria bacterium RIFCSPHIGHO2_01_FULL_41_86</name>
    <dbReference type="NCBI Taxonomy" id="1817821"/>
    <lineage>
        <taxon>Bacteria</taxon>
        <taxon>Candidatus Doudnaibacteriota</taxon>
    </lineage>
</organism>
<feature type="signal peptide" evidence="2">
    <location>
        <begin position="1"/>
        <end position="27"/>
    </location>
</feature>
<dbReference type="PROSITE" id="PS51820">
    <property type="entry name" value="PA14"/>
    <property type="match status" value="1"/>
</dbReference>
<proteinExistence type="predicted"/>
<keyword evidence="1 2" id="KW-0732">Signal</keyword>
<reference evidence="4 5" key="1">
    <citation type="journal article" date="2016" name="Nat. Commun.">
        <title>Thousands of microbial genomes shed light on interconnected biogeochemical processes in an aquifer system.</title>
        <authorList>
            <person name="Anantharaman K."/>
            <person name="Brown C.T."/>
            <person name="Hug L.A."/>
            <person name="Sharon I."/>
            <person name="Castelle C.J."/>
            <person name="Probst A.J."/>
            <person name="Thomas B.C."/>
            <person name="Singh A."/>
            <person name="Wilkins M.J."/>
            <person name="Karaoz U."/>
            <person name="Brodie E.L."/>
            <person name="Williams K.H."/>
            <person name="Hubbard S.S."/>
            <person name="Banfield J.F."/>
        </authorList>
    </citation>
    <scope>NUCLEOTIDE SEQUENCE [LARGE SCALE GENOMIC DNA]</scope>
</reference>
<accession>A0A1F5N7J6</accession>
<evidence type="ECO:0000256" key="1">
    <source>
        <dbReference type="ARBA" id="ARBA00022729"/>
    </source>
</evidence>
<feature type="domain" description="PA14" evidence="3">
    <location>
        <begin position="24"/>
        <end position="186"/>
    </location>
</feature>
<sequence length="577" mass="62677">MPNKIKTTLASITVLGLLLTFVTPANAGTIRRDYWSPVTGGPTIYDLINGSSYPINPSGTSELSSFEGPTNTDDWYGSHTYGYVVPSLTADYTFYIAGDDNADLFLSPNDNPYDRVLIATNATDSSNYTAPLEWNKYPSQASEPIQLVSGQRYFIEARQKEAYSNDNIAVGWNSNGGNINVIPGSNLETFVGSYPDYCPLGAQAGRIVVPLMDRTDDALIDNGSWEQSIVVNNDVTIPAGTYNITVATFDDRTGLTPDQDYEQVTMVLLAGEDELTSNPTPDLPLNKEWLISTVNTNFVIAEEVSTVAAIHSAYYNPNPHGVKAICAAFDLSSGVPPAPNLDFGYSYCNNGLPFVGLYYSANPNESGPSADKIEIYRDGALVHTDDTPVFIPNNEWFNDPDLNPSQTYIYTAKAFIGSVESPATILNHTTLSCLAQVIATINLIAVNEVAYTTQTKIKNGDILTYQILLQNAGGVYAPQADLTNTVTNAVYDPAIPNSFECYSCQVISSDSNSISFQIYGISSQTSLNMKVRVEIENSQIVTFETAGTADPGDTSVYDKDYIVVTPSNQKVPSFIER</sequence>
<dbReference type="EMBL" id="MFEH01000007">
    <property type="protein sequence ID" value="OGE73553.1"/>
    <property type="molecule type" value="Genomic_DNA"/>
</dbReference>
<dbReference type="STRING" id="1817821.A2717_02985"/>
<comment type="caution">
    <text evidence="4">The sequence shown here is derived from an EMBL/GenBank/DDBJ whole genome shotgun (WGS) entry which is preliminary data.</text>
</comment>
<dbReference type="PANTHER" id="PTHR46769:SF2">
    <property type="entry name" value="FIBROCYSTIN-L ISOFORM 2 PRECURSOR-RELATED"/>
    <property type="match status" value="1"/>
</dbReference>
<evidence type="ECO:0000256" key="2">
    <source>
        <dbReference type="SAM" id="SignalP"/>
    </source>
</evidence>
<dbReference type="InterPro" id="IPR052387">
    <property type="entry name" value="Fibrocystin"/>
</dbReference>
<dbReference type="SUPFAM" id="SSF56988">
    <property type="entry name" value="Anthrax protective antigen"/>
    <property type="match status" value="1"/>
</dbReference>
<protein>
    <recommendedName>
        <fullName evidence="3">PA14 domain-containing protein</fullName>
    </recommendedName>
</protein>
<evidence type="ECO:0000259" key="3">
    <source>
        <dbReference type="PROSITE" id="PS51820"/>
    </source>
</evidence>
<dbReference type="PANTHER" id="PTHR46769">
    <property type="entry name" value="POLYCYSTIC KIDNEY AND HEPATIC DISEASE 1 (AUTOSOMAL RECESSIVE)-LIKE 1"/>
    <property type="match status" value="1"/>
</dbReference>
<gene>
    <name evidence="4" type="ORF">A2717_02985</name>
</gene>